<dbReference type="GO" id="GO:0000162">
    <property type="term" value="P:L-tryptophan biosynthetic process"/>
    <property type="evidence" value="ECO:0007669"/>
    <property type="project" value="TreeGrafter"/>
</dbReference>
<dbReference type="AlphaFoldDB" id="A0A9D1TIM3"/>
<dbReference type="PANTHER" id="PTHR11236">
    <property type="entry name" value="AMINOBENZOATE/ANTHRANILATE SYNTHASE"/>
    <property type="match status" value="1"/>
</dbReference>
<dbReference type="InterPro" id="IPR001544">
    <property type="entry name" value="Aminotrans_IV"/>
</dbReference>
<dbReference type="InterPro" id="IPR043131">
    <property type="entry name" value="BCAT-like_N"/>
</dbReference>
<evidence type="ECO:0000259" key="1">
    <source>
        <dbReference type="Pfam" id="PF00425"/>
    </source>
</evidence>
<proteinExistence type="predicted"/>
<gene>
    <name evidence="2" type="ORF">H9895_00555</name>
</gene>
<evidence type="ECO:0000313" key="2">
    <source>
        <dbReference type="EMBL" id="HIV73554.1"/>
    </source>
</evidence>
<dbReference type="EMBL" id="DXHX01000009">
    <property type="protein sequence ID" value="HIV73554.1"/>
    <property type="molecule type" value="Genomic_DNA"/>
</dbReference>
<feature type="domain" description="Chorismate-utilising enzyme C-terminal" evidence="1">
    <location>
        <begin position="111"/>
        <end position="366"/>
    </location>
</feature>
<dbReference type="Proteomes" id="UP000823937">
    <property type="component" value="Unassembled WGS sequence"/>
</dbReference>
<dbReference type="InterPro" id="IPR015890">
    <property type="entry name" value="Chorismate_C"/>
</dbReference>
<reference evidence="2" key="2">
    <citation type="submission" date="2021-04" db="EMBL/GenBank/DDBJ databases">
        <authorList>
            <person name="Gilroy R."/>
        </authorList>
    </citation>
    <scope>NUCLEOTIDE SEQUENCE</scope>
    <source>
        <strain evidence="2">CHK169-2315</strain>
    </source>
</reference>
<dbReference type="Gene3D" id="3.30.470.10">
    <property type="match status" value="1"/>
</dbReference>
<reference evidence="2" key="1">
    <citation type="journal article" date="2021" name="PeerJ">
        <title>Extensive microbial diversity within the chicken gut microbiome revealed by metagenomics and culture.</title>
        <authorList>
            <person name="Gilroy R."/>
            <person name="Ravi A."/>
            <person name="Getino M."/>
            <person name="Pursley I."/>
            <person name="Horton D.L."/>
            <person name="Alikhan N.F."/>
            <person name="Baker D."/>
            <person name="Gharbi K."/>
            <person name="Hall N."/>
            <person name="Watson M."/>
            <person name="Adriaenssens E.M."/>
            <person name="Foster-Nyarko E."/>
            <person name="Jarju S."/>
            <person name="Secka A."/>
            <person name="Antonio M."/>
            <person name="Oren A."/>
            <person name="Chaudhuri R.R."/>
            <person name="La Ragione R."/>
            <person name="Hildebrand F."/>
            <person name="Pallen M.J."/>
        </authorList>
    </citation>
    <scope>NUCLEOTIDE SEQUENCE</scope>
    <source>
        <strain evidence="2">CHK169-2315</strain>
    </source>
</reference>
<dbReference type="SUPFAM" id="SSF56752">
    <property type="entry name" value="D-aminoacid aminotransferase-like PLP-dependent enzymes"/>
    <property type="match status" value="1"/>
</dbReference>
<dbReference type="InterPro" id="IPR019999">
    <property type="entry name" value="Anth_synth_I-like"/>
</dbReference>
<sequence>MKNILLQFDFKQTSDEDSVVFTDPLYMITANKLDEVEFCMEQIERAVQDGYYVAGYFSYEVAYSFYDVDIKHQNESMPLLSFGVFSSPTSIPRSEIFGEYHVTNWNMKVTKDDYEKSFQRVMEAIENGVTKQVNYTVPFEASFTGNSYQYYQDLKNAQQSLYSAYLRFEDMDILSVSPELFFHYKEDTIKVRPMKGTVKRGKTFEEDQQHYTYLRSSEKDRYENKLITTLMTKELEQVAEKDSIHVTEAFTVEKYPTVYQMTSTIVGKVSDSITVTELFKRLFPCGSISGTPKKATLQLIANVEPYPRHVYCGAIGYFSPNNEAIFNVPIRTVVIDQQNGIATYGAGGAITGKSTVEGEYEEVHTKTSVLTYREPPFELIETIGLQDGKWLYLNEHKERLQDSATYFDFALSLDKLDTILQQYEEKYPTGLFRLRCLFHPNGNITHEIFPLKATNNAKVVLASSNIDSNNPFLFHKTTNRSFYEAFQQDDYFDTLLWNEHGEITEFTIGNVVIEVDGEKFTPPVTSGLLNGTFRRGLVRDGIVKEKVLFKEDITSADAIWFINSVREWIKVELVINN</sequence>
<dbReference type="SUPFAM" id="SSF56322">
    <property type="entry name" value="ADC synthase"/>
    <property type="match status" value="1"/>
</dbReference>
<name>A0A9D1TIM3_9BACI</name>
<dbReference type="InterPro" id="IPR043132">
    <property type="entry name" value="BCAT-like_C"/>
</dbReference>
<accession>A0A9D1TIM3</accession>
<protein>
    <submittedName>
        <fullName evidence="2">Chorismate-binding protein</fullName>
    </submittedName>
</protein>
<organism evidence="2 3">
    <name type="scientific">Candidatus Pseudogracilibacillus intestinigallinarum</name>
    <dbReference type="NCBI Taxonomy" id="2838742"/>
    <lineage>
        <taxon>Bacteria</taxon>
        <taxon>Bacillati</taxon>
        <taxon>Bacillota</taxon>
        <taxon>Bacilli</taxon>
        <taxon>Bacillales</taxon>
        <taxon>Bacillaceae</taxon>
        <taxon>Pseudogracilibacillus</taxon>
    </lineage>
</organism>
<comment type="caution">
    <text evidence="2">The sequence shown here is derived from an EMBL/GenBank/DDBJ whole genome shotgun (WGS) entry which is preliminary data.</text>
</comment>
<dbReference type="Pfam" id="PF00425">
    <property type="entry name" value="Chorismate_bind"/>
    <property type="match status" value="1"/>
</dbReference>
<evidence type="ECO:0000313" key="3">
    <source>
        <dbReference type="Proteomes" id="UP000823937"/>
    </source>
</evidence>
<dbReference type="InterPro" id="IPR005801">
    <property type="entry name" value="ADC_synthase"/>
</dbReference>
<dbReference type="PANTHER" id="PTHR11236:SF50">
    <property type="entry name" value="AMINODEOXYCHORISMATE SYNTHASE COMPONENT 1"/>
    <property type="match status" value="1"/>
</dbReference>
<dbReference type="Gene3D" id="3.20.10.10">
    <property type="entry name" value="D-amino Acid Aminotransferase, subunit A, domain 2"/>
    <property type="match status" value="1"/>
</dbReference>
<dbReference type="InterPro" id="IPR036038">
    <property type="entry name" value="Aminotransferase-like"/>
</dbReference>
<dbReference type="Pfam" id="PF01063">
    <property type="entry name" value="Aminotran_4"/>
    <property type="match status" value="1"/>
</dbReference>
<dbReference type="GO" id="GO:0046820">
    <property type="term" value="F:4-amino-4-deoxychorismate synthase activity"/>
    <property type="evidence" value="ECO:0007669"/>
    <property type="project" value="TreeGrafter"/>
</dbReference>
<dbReference type="Gene3D" id="3.60.120.10">
    <property type="entry name" value="Anthranilate synthase"/>
    <property type="match status" value="1"/>
</dbReference>